<evidence type="ECO:0000256" key="1">
    <source>
        <dbReference type="ARBA" id="ARBA00008950"/>
    </source>
</evidence>
<dbReference type="SUPFAM" id="SSF56300">
    <property type="entry name" value="Metallo-dependent phosphatases"/>
    <property type="match status" value="1"/>
</dbReference>
<proteinExistence type="inferred from homology"/>
<dbReference type="InterPro" id="IPR029052">
    <property type="entry name" value="Metallo-depent_PP-like"/>
</dbReference>
<dbReference type="Pfam" id="PF12850">
    <property type="entry name" value="Metallophos_2"/>
    <property type="match status" value="1"/>
</dbReference>
<evidence type="ECO:0000313" key="4">
    <source>
        <dbReference type="EMBL" id="MCQ4770340.1"/>
    </source>
</evidence>
<reference evidence="4" key="1">
    <citation type="submission" date="2022-06" db="EMBL/GenBank/DDBJ databases">
        <title>Isolation of gut microbiota from human fecal samples.</title>
        <authorList>
            <person name="Pamer E.G."/>
            <person name="Barat B."/>
            <person name="Waligurski E."/>
            <person name="Medina S."/>
            <person name="Paddock L."/>
            <person name="Mostad J."/>
        </authorList>
    </citation>
    <scope>NUCLEOTIDE SEQUENCE</scope>
    <source>
        <strain evidence="4">DFI.9.91</strain>
    </source>
</reference>
<gene>
    <name evidence="4" type="ORF">NE579_07670</name>
</gene>
<dbReference type="RefSeq" id="WP_256303830.1">
    <property type="nucleotide sequence ID" value="NZ_JANFYS010000013.1"/>
</dbReference>
<accession>A0AAW5JN92</accession>
<comment type="similarity">
    <text evidence="1">Belongs to the metallophosphoesterase superfamily. YfcE family.</text>
</comment>
<evidence type="ECO:0000313" key="5">
    <source>
        <dbReference type="Proteomes" id="UP001204562"/>
    </source>
</evidence>
<dbReference type="InterPro" id="IPR024654">
    <property type="entry name" value="Calcineurin-like_PHP_lpxH"/>
</dbReference>
<organism evidence="4 5">
    <name type="scientific">Intestinimonas massiliensis</name>
    <name type="common">ex Afouda et al. 2020</name>
    <dbReference type="NCBI Taxonomy" id="1673721"/>
    <lineage>
        <taxon>Bacteria</taxon>
        <taxon>Bacillati</taxon>
        <taxon>Bacillota</taxon>
        <taxon>Clostridia</taxon>
        <taxon>Eubacteriales</taxon>
        <taxon>Intestinimonas</taxon>
    </lineage>
</organism>
<dbReference type="EMBL" id="JANFYS010000013">
    <property type="protein sequence ID" value="MCQ4770340.1"/>
    <property type="molecule type" value="Genomic_DNA"/>
</dbReference>
<dbReference type="AlphaFoldDB" id="A0AAW5JN92"/>
<feature type="region of interest" description="Disordered" evidence="2">
    <location>
        <begin position="187"/>
        <end position="206"/>
    </location>
</feature>
<dbReference type="Proteomes" id="UP001204562">
    <property type="component" value="Unassembled WGS sequence"/>
</dbReference>
<sequence>MIYYIADMHFGHKNVLRFDNRPFADADLMDEVLIHNWNERVTEDDTVYVLGDAFWKNEENSVKIIQRLNGHKHLIRGNHDRVHGRLRFHWESIEQYAEINDGNTLVIMSHYPIMFYKNQHYGAVMLYGHVHNTREWQLVEKWKHEQWDMGIPSRLINVGCMMDYMRYTPRTLEELLADNPMHSFDRIRKDGTTVDAQPGEDTDGEL</sequence>
<name>A0AAW5JN92_9FIRM</name>
<evidence type="ECO:0000259" key="3">
    <source>
        <dbReference type="Pfam" id="PF12850"/>
    </source>
</evidence>
<comment type="caution">
    <text evidence="4">The sequence shown here is derived from an EMBL/GenBank/DDBJ whole genome shotgun (WGS) entry which is preliminary data.</text>
</comment>
<evidence type="ECO:0000256" key="2">
    <source>
        <dbReference type="SAM" id="MobiDB-lite"/>
    </source>
</evidence>
<protein>
    <submittedName>
        <fullName evidence="4">Metallophosphoesterase family protein</fullName>
    </submittedName>
</protein>
<feature type="domain" description="Calcineurin-like phosphoesterase" evidence="3">
    <location>
        <begin position="34"/>
        <end position="164"/>
    </location>
</feature>
<dbReference type="Gene3D" id="3.60.21.10">
    <property type="match status" value="1"/>
</dbReference>